<dbReference type="InterPro" id="IPR003607">
    <property type="entry name" value="HD/PDEase_dom"/>
</dbReference>
<accession>A0A9D2LRP2</accession>
<name>A0A9D2LRP2_9FIRM</name>
<reference evidence="3" key="2">
    <citation type="submission" date="2021-04" db="EMBL/GenBank/DDBJ databases">
        <authorList>
            <person name="Gilroy R."/>
        </authorList>
    </citation>
    <scope>NUCLEOTIDE SEQUENCE</scope>
    <source>
        <strain evidence="3">ChiSjej1B19-5720</strain>
    </source>
</reference>
<dbReference type="PANTHER" id="PTHR37294">
    <property type="entry name" value="3'-5' EXORIBONUCLEASE YHAM"/>
    <property type="match status" value="1"/>
</dbReference>
<dbReference type="GO" id="GO:0016787">
    <property type="term" value="F:hydrolase activity"/>
    <property type="evidence" value="ECO:0007669"/>
    <property type="project" value="UniProtKB-KW"/>
</dbReference>
<evidence type="ECO:0000256" key="1">
    <source>
        <dbReference type="ARBA" id="ARBA00022801"/>
    </source>
</evidence>
<dbReference type="AlphaFoldDB" id="A0A9D2LRP2"/>
<dbReference type="Pfam" id="PF01966">
    <property type="entry name" value="HD"/>
    <property type="match status" value="1"/>
</dbReference>
<evidence type="ECO:0000313" key="4">
    <source>
        <dbReference type="Proteomes" id="UP000823842"/>
    </source>
</evidence>
<protein>
    <submittedName>
        <fullName evidence="3">HD domain-containing protein</fullName>
    </submittedName>
</protein>
<dbReference type="InterPro" id="IPR006674">
    <property type="entry name" value="HD_domain"/>
</dbReference>
<dbReference type="Gene3D" id="1.10.3210.10">
    <property type="entry name" value="Hypothetical protein af1432"/>
    <property type="match status" value="1"/>
</dbReference>
<dbReference type="PROSITE" id="PS51831">
    <property type="entry name" value="HD"/>
    <property type="match status" value="1"/>
</dbReference>
<dbReference type="PANTHER" id="PTHR37294:SF1">
    <property type="entry name" value="3'-5' EXORIBONUCLEASE YHAM"/>
    <property type="match status" value="1"/>
</dbReference>
<dbReference type="EMBL" id="DWYZ01000101">
    <property type="protein sequence ID" value="HJB28192.1"/>
    <property type="molecule type" value="Genomic_DNA"/>
</dbReference>
<gene>
    <name evidence="3" type="ORF">IAA06_05305</name>
</gene>
<keyword evidence="1" id="KW-0378">Hydrolase</keyword>
<comment type="caution">
    <text evidence="3">The sequence shown here is derived from an EMBL/GenBank/DDBJ whole genome shotgun (WGS) entry which is preliminary data.</text>
</comment>
<sequence>MGQKNLKEMRAGTKDVMRLLLLRAEEKKTKNNRSYMYLSLTDGETTISGNMWDTDTTTFMIPPGKVLECEIEAKEFNGSLCYTINHCMVTDEAPEPYIPSAPVSTEKMYREIYAFGEQLGPYSGTVCRILEAYRDKLLIWGAGKSIHHNIRGGLLYHIYRMLMAAVKISKVYKLDNNLLYAGVILHDIGKVGELQCNEFGAAEYTVDGKMFGHLMIGAMIVDHFAMETGLPPEEKRLLTHLIVSHHGKKEYGTITIPSIPEAAILHHIDCIDSEYYQFEEALKRLEPGSMSEKIFGLETNVYAPAHKV</sequence>
<dbReference type="Proteomes" id="UP000823842">
    <property type="component" value="Unassembled WGS sequence"/>
</dbReference>
<feature type="domain" description="HD" evidence="2">
    <location>
        <begin position="154"/>
        <end position="274"/>
    </location>
</feature>
<reference evidence="3" key="1">
    <citation type="journal article" date="2021" name="PeerJ">
        <title>Extensive microbial diversity within the chicken gut microbiome revealed by metagenomics and culture.</title>
        <authorList>
            <person name="Gilroy R."/>
            <person name="Ravi A."/>
            <person name="Getino M."/>
            <person name="Pursley I."/>
            <person name="Horton D.L."/>
            <person name="Alikhan N.F."/>
            <person name="Baker D."/>
            <person name="Gharbi K."/>
            <person name="Hall N."/>
            <person name="Watson M."/>
            <person name="Adriaenssens E.M."/>
            <person name="Foster-Nyarko E."/>
            <person name="Jarju S."/>
            <person name="Secka A."/>
            <person name="Antonio M."/>
            <person name="Oren A."/>
            <person name="Chaudhuri R.R."/>
            <person name="La Ragione R."/>
            <person name="Hildebrand F."/>
            <person name="Pallen M.J."/>
        </authorList>
    </citation>
    <scope>NUCLEOTIDE SEQUENCE</scope>
    <source>
        <strain evidence="3">ChiSjej1B19-5720</strain>
    </source>
</reference>
<dbReference type="InterPro" id="IPR050798">
    <property type="entry name" value="YhaM_exoribonuc/phosphodiest"/>
</dbReference>
<evidence type="ECO:0000259" key="2">
    <source>
        <dbReference type="PROSITE" id="PS51831"/>
    </source>
</evidence>
<evidence type="ECO:0000313" key="3">
    <source>
        <dbReference type="EMBL" id="HJB28192.1"/>
    </source>
</evidence>
<dbReference type="CDD" id="cd00077">
    <property type="entry name" value="HDc"/>
    <property type="match status" value="1"/>
</dbReference>
<dbReference type="SUPFAM" id="SSF109604">
    <property type="entry name" value="HD-domain/PDEase-like"/>
    <property type="match status" value="1"/>
</dbReference>
<dbReference type="GO" id="GO:0031125">
    <property type="term" value="P:rRNA 3'-end processing"/>
    <property type="evidence" value="ECO:0007669"/>
    <property type="project" value="TreeGrafter"/>
</dbReference>
<organism evidence="3 4">
    <name type="scientific">Candidatus Blautia faecavium</name>
    <dbReference type="NCBI Taxonomy" id="2838487"/>
    <lineage>
        <taxon>Bacteria</taxon>
        <taxon>Bacillati</taxon>
        <taxon>Bacillota</taxon>
        <taxon>Clostridia</taxon>
        <taxon>Lachnospirales</taxon>
        <taxon>Lachnospiraceae</taxon>
        <taxon>Blautia</taxon>
    </lineage>
</organism>
<proteinExistence type="predicted"/>